<dbReference type="RefSeq" id="WP_201431572.1">
    <property type="nucleotide sequence ID" value="NZ_JAEQBW010000005.1"/>
</dbReference>
<evidence type="ECO:0000313" key="2">
    <source>
        <dbReference type="Proteomes" id="UP000611723"/>
    </source>
</evidence>
<protein>
    <submittedName>
        <fullName evidence="1">Uncharacterized protein</fullName>
    </submittedName>
</protein>
<organism evidence="1 2">
    <name type="scientific">Marivirga aurantiaca</name>
    <dbReference type="NCBI Taxonomy" id="2802615"/>
    <lineage>
        <taxon>Bacteria</taxon>
        <taxon>Pseudomonadati</taxon>
        <taxon>Bacteroidota</taxon>
        <taxon>Cytophagia</taxon>
        <taxon>Cytophagales</taxon>
        <taxon>Marivirgaceae</taxon>
        <taxon>Marivirga</taxon>
    </lineage>
</organism>
<accession>A0A934WZV5</accession>
<dbReference type="AlphaFoldDB" id="A0A934WZV5"/>
<dbReference type="EMBL" id="JAEQBW010000005">
    <property type="protein sequence ID" value="MBK6265897.1"/>
    <property type="molecule type" value="Genomic_DNA"/>
</dbReference>
<gene>
    <name evidence="1" type="ORF">JKA74_12715</name>
</gene>
<comment type="caution">
    <text evidence="1">The sequence shown here is derived from an EMBL/GenBank/DDBJ whole genome shotgun (WGS) entry which is preliminary data.</text>
</comment>
<sequence>MITYTQNLTEKLKGKWKCKGYDENDSKITDFEVFHLVFSENMVSCLPRENSFWPRMCIYEAIGTKNGGYFFREDGCFFQVKNVSEYFLHIELNLKINEDGRINKYLFYFEMEKE</sequence>
<proteinExistence type="predicted"/>
<evidence type="ECO:0000313" key="1">
    <source>
        <dbReference type="EMBL" id="MBK6265897.1"/>
    </source>
</evidence>
<keyword evidence="2" id="KW-1185">Reference proteome</keyword>
<reference evidence="1" key="1">
    <citation type="submission" date="2021-01" db="EMBL/GenBank/DDBJ databases">
        <title>Marivirga aurantiaca sp. nov., isolated from intertidal surface sediments.</title>
        <authorList>
            <person name="Zhang M."/>
        </authorList>
    </citation>
    <scope>NUCLEOTIDE SEQUENCE</scope>
    <source>
        <strain evidence="1">S37H4</strain>
    </source>
</reference>
<name>A0A934WZV5_9BACT</name>
<dbReference type="Proteomes" id="UP000611723">
    <property type="component" value="Unassembled WGS sequence"/>
</dbReference>